<feature type="compositionally biased region" description="Low complexity" evidence="2">
    <location>
        <begin position="251"/>
        <end position="261"/>
    </location>
</feature>
<dbReference type="EMBL" id="JASSZA010000010">
    <property type="protein sequence ID" value="KAK2100946.1"/>
    <property type="molecule type" value="Genomic_DNA"/>
</dbReference>
<dbReference type="SUPFAM" id="SSF50998">
    <property type="entry name" value="Quinoprotein alcohol dehydrogenase-like"/>
    <property type="match status" value="1"/>
</dbReference>
<feature type="compositionally biased region" description="Basic and acidic residues" evidence="2">
    <location>
        <begin position="269"/>
        <end position="279"/>
    </location>
</feature>
<feature type="region of interest" description="Disordered" evidence="2">
    <location>
        <begin position="251"/>
        <end position="333"/>
    </location>
</feature>
<feature type="region of interest" description="Disordered" evidence="2">
    <location>
        <begin position="158"/>
        <end position="207"/>
    </location>
</feature>
<reference evidence="3 4" key="1">
    <citation type="submission" date="2023-05" db="EMBL/GenBank/DDBJ databases">
        <title>B98-5 Cell Line De Novo Hybrid Assembly: An Optical Mapping Approach.</title>
        <authorList>
            <person name="Kananen K."/>
            <person name="Auerbach J.A."/>
            <person name="Kautto E."/>
            <person name="Blachly J.S."/>
        </authorList>
    </citation>
    <scope>NUCLEOTIDE SEQUENCE [LARGE SCALE GENOMIC DNA]</scope>
    <source>
        <strain evidence="3">B95-8</strain>
        <tissue evidence="3">Cell line</tissue>
    </source>
</reference>
<feature type="compositionally biased region" description="Low complexity" evidence="2">
    <location>
        <begin position="184"/>
        <end position="203"/>
    </location>
</feature>
<evidence type="ECO:0000256" key="2">
    <source>
        <dbReference type="SAM" id="MobiDB-lite"/>
    </source>
</evidence>
<name>A0ABQ9UV30_SAGOE</name>
<dbReference type="PANTHER" id="PTHR12877:SF15">
    <property type="entry name" value="RHO GUANINE NUCLEOTIDE EXCHANGE FACTOR 17"/>
    <property type="match status" value="1"/>
</dbReference>
<accession>A0ABQ9UV30</accession>
<gene>
    <name evidence="3" type="primary">ARHGEF17_4</name>
    <name evidence="3" type="ORF">P7K49_022294</name>
</gene>
<protein>
    <submittedName>
        <fullName evidence="3">Rho guanine nucleotide exchange factor (GEF) 17</fullName>
    </submittedName>
</protein>
<dbReference type="Proteomes" id="UP001266305">
    <property type="component" value="Unassembled WGS sequence"/>
</dbReference>
<proteinExistence type="predicted"/>
<dbReference type="InterPro" id="IPR011047">
    <property type="entry name" value="Quinoprotein_ADH-like_sf"/>
</dbReference>
<evidence type="ECO:0000256" key="1">
    <source>
        <dbReference type="ARBA" id="ARBA00022658"/>
    </source>
</evidence>
<sequence length="512" mass="55328">MLSRALCPSISTTASSKSCLDPEFLKAIPIMKTRSGMQFSCAAPTLNSCPEPSPEVWVCNSDGYVGQVCLLSLRAEPDVEACIAVCSARILCIGAVPGLQRRCHREPPPSLRCPPETAQEPAGPELDVEATAEEEAATLAEPGPQPCLHISIAGSGLEMAQSRAEGDPRPELVPFDSDSDDESSPSPSGTLQSQASRSTISSSFGSELWPSPPTWHWHWWTAQRRGRGGTSIGKGMASDLRMLAHRAVRARAVTPRTQRTVGQSGRIMKTLEHRPKEDRADEETPSSKEATAETTSSEEEQEPGFLPLSGSFGPGGPCGTSPMDGRALRRSSRGSFTRGSLEDLLSVDPEAYQSSVWLGTEDGWYLNNQVFVSLANGELVVYQREAGHFWDPQNFKSVTLGAQGSPITKMVSVGGRLWCGCQNRVFVLSPDTLQLEHTFYVGQDSNRSVACMVDSSLGVWVTLKGSAHVCLYHPDTFEQLAEVDVTPPVHRMLAGTDLKLPQHPPWCLSAPS</sequence>
<keyword evidence="4" id="KW-1185">Reference proteome</keyword>
<organism evidence="3 4">
    <name type="scientific">Saguinus oedipus</name>
    <name type="common">Cotton-top tamarin</name>
    <name type="synonym">Oedipomidas oedipus</name>
    <dbReference type="NCBI Taxonomy" id="9490"/>
    <lineage>
        <taxon>Eukaryota</taxon>
        <taxon>Metazoa</taxon>
        <taxon>Chordata</taxon>
        <taxon>Craniata</taxon>
        <taxon>Vertebrata</taxon>
        <taxon>Euteleostomi</taxon>
        <taxon>Mammalia</taxon>
        <taxon>Eutheria</taxon>
        <taxon>Euarchontoglires</taxon>
        <taxon>Primates</taxon>
        <taxon>Haplorrhini</taxon>
        <taxon>Platyrrhini</taxon>
        <taxon>Cebidae</taxon>
        <taxon>Callitrichinae</taxon>
        <taxon>Saguinus</taxon>
    </lineage>
</organism>
<keyword evidence="1" id="KW-0344">Guanine-nucleotide releasing factor</keyword>
<dbReference type="InterPro" id="IPR039919">
    <property type="entry name" value="ARHGEF10/ARHGEF17"/>
</dbReference>
<feature type="region of interest" description="Disordered" evidence="2">
    <location>
        <begin position="105"/>
        <end position="126"/>
    </location>
</feature>
<dbReference type="PANTHER" id="PTHR12877">
    <property type="entry name" value="RHO GUANINE NUCLEOTIDE EXCHANGE FACTOR"/>
    <property type="match status" value="1"/>
</dbReference>
<evidence type="ECO:0000313" key="3">
    <source>
        <dbReference type="EMBL" id="KAK2100946.1"/>
    </source>
</evidence>
<comment type="caution">
    <text evidence="3">The sequence shown here is derived from an EMBL/GenBank/DDBJ whole genome shotgun (WGS) entry which is preliminary data.</text>
</comment>
<dbReference type="Pfam" id="PF19056">
    <property type="entry name" value="WD40_2"/>
    <property type="match status" value="1"/>
</dbReference>
<evidence type="ECO:0000313" key="4">
    <source>
        <dbReference type="Proteomes" id="UP001266305"/>
    </source>
</evidence>